<dbReference type="PANTHER" id="PTHR21053:SF2">
    <property type="entry name" value="TRANSCRIPTION ELONGATION FACTOR, MITOCHONDRIAL"/>
    <property type="match status" value="1"/>
</dbReference>
<dbReference type="SUPFAM" id="SSF47781">
    <property type="entry name" value="RuvA domain 2-like"/>
    <property type="match status" value="1"/>
</dbReference>
<dbReference type="STRING" id="8496.A0A151N361"/>
<name>A0A151N361_ALLMI</name>
<sequence length="235" mass="25985">MGAAGLRRGSFLLRLGAAASWLQPLRRRTGLKTLAPALQQDRPRAPATDGSTEKPLGALFSPEQQAAILQAFNAASEEELAAIGELHGTRTADIVGYRLQHGPFGDLPSLLNVPFLQRDTLVKACNFILDSSEETERREGKMKGAKLSRRVFKPKVKNAEALSSIVSIVFGPRKIAWAHVDRSLAVHSWQQKKFTFMKGTYQPAVYLENISSVVSQLPKADVYVLEKKTKQECDW</sequence>
<protein>
    <submittedName>
        <fullName evidence="2">Transcription elongation factor, mitochondrial</fullName>
    </submittedName>
</protein>
<dbReference type="GO" id="GO:0003746">
    <property type="term" value="F:translation elongation factor activity"/>
    <property type="evidence" value="ECO:0007669"/>
    <property type="project" value="UniProtKB-KW"/>
</dbReference>
<gene>
    <name evidence="2" type="primary">TEFM</name>
    <name evidence="2" type="ORF">Y1Q_0016389</name>
</gene>
<accession>A0A151N361</accession>
<comment type="caution">
    <text evidence="2">The sequence shown here is derived from an EMBL/GenBank/DDBJ whole genome shotgun (WGS) entry which is preliminary data.</text>
</comment>
<dbReference type="PANTHER" id="PTHR21053">
    <property type="entry name" value="TRANSCRIPTION ELONGATION FACTOR, MITOCHONDRIAL"/>
    <property type="match status" value="1"/>
</dbReference>
<dbReference type="GO" id="GO:0042645">
    <property type="term" value="C:mitochondrial nucleoid"/>
    <property type="evidence" value="ECO:0007669"/>
    <property type="project" value="TreeGrafter"/>
</dbReference>
<dbReference type="EMBL" id="AKHW03004113">
    <property type="protein sequence ID" value="KYO31009.1"/>
    <property type="molecule type" value="Genomic_DNA"/>
</dbReference>
<keyword evidence="2" id="KW-0648">Protein biosynthesis</keyword>
<evidence type="ECO:0000256" key="1">
    <source>
        <dbReference type="SAM" id="MobiDB-lite"/>
    </source>
</evidence>
<reference evidence="2 3" key="1">
    <citation type="journal article" date="2012" name="Genome Biol.">
        <title>Sequencing three crocodilian genomes to illuminate the evolution of archosaurs and amniotes.</title>
        <authorList>
            <person name="St John J.A."/>
            <person name="Braun E.L."/>
            <person name="Isberg S.R."/>
            <person name="Miles L.G."/>
            <person name="Chong A.Y."/>
            <person name="Gongora J."/>
            <person name="Dalzell P."/>
            <person name="Moran C."/>
            <person name="Bed'hom B."/>
            <person name="Abzhanov A."/>
            <person name="Burgess S.C."/>
            <person name="Cooksey A.M."/>
            <person name="Castoe T.A."/>
            <person name="Crawford N.G."/>
            <person name="Densmore L.D."/>
            <person name="Drew J.C."/>
            <person name="Edwards S.V."/>
            <person name="Faircloth B.C."/>
            <person name="Fujita M.K."/>
            <person name="Greenwold M.J."/>
            <person name="Hoffmann F.G."/>
            <person name="Howard J.M."/>
            <person name="Iguchi T."/>
            <person name="Janes D.E."/>
            <person name="Khan S.Y."/>
            <person name="Kohno S."/>
            <person name="de Koning A.J."/>
            <person name="Lance S.L."/>
            <person name="McCarthy F.M."/>
            <person name="McCormack J.E."/>
            <person name="Merchant M.E."/>
            <person name="Peterson D.G."/>
            <person name="Pollock D.D."/>
            <person name="Pourmand N."/>
            <person name="Raney B.J."/>
            <person name="Roessler K.A."/>
            <person name="Sanford J.R."/>
            <person name="Sawyer R.H."/>
            <person name="Schmidt C.J."/>
            <person name="Triplett E.W."/>
            <person name="Tuberville T.D."/>
            <person name="Venegas-Anaya M."/>
            <person name="Howard J.T."/>
            <person name="Jarvis E.D."/>
            <person name="Guillette L.J.Jr."/>
            <person name="Glenn T.C."/>
            <person name="Green R.E."/>
            <person name="Ray D.A."/>
        </authorList>
    </citation>
    <scope>NUCLEOTIDE SEQUENCE [LARGE SCALE GENOMIC DNA]</scope>
    <source>
        <strain evidence="2">KSC_2009_1</strain>
    </source>
</reference>
<dbReference type="InterPro" id="IPR010994">
    <property type="entry name" value="RuvA_2-like"/>
</dbReference>
<keyword evidence="2" id="KW-0251">Elongation factor</keyword>
<keyword evidence="3" id="KW-1185">Reference proteome</keyword>
<evidence type="ECO:0000313" key="2">
    <source>
        <dbReference type="EMBL" id="KYO31009.1"/>
    </source>
</evidence>
<dbReference type="AlphaFoldDB" id="A0A151N361"/>
<evidence type="ECO:0000313" key="3">
    <source>
        <dbReference type="Proteomes" id="UP000050525"/>
    </source>
</evidence>
<feature type="region of interest" description="Disordered" evidence="1">
    <location>
        <begin position="35"/>
        <end position="56"/>
    </location>
</feature>
<dbReference type="GO" id="GO:0030337">
    <property type="term" value="F:DNA polymerase processivity factor activity"/>
    <property type="evidence" value="ECO:0007669"/>
    <property type="project" value="TreeGrafter"/>
</dbReference>
<dbReference type="GO" id="GO:0006392">
    <property type="term" value="P:transcription elongation by mitochondrial RNA polymerase"/>
    <property type="evidence" value="ECO:0007669"/>
    <property type="project" value="InterPro"/>
</dbReference>
<dbReference type="Gene3D" id="1.10.150.280">
    <property type="entry name" value="AF1531-like domain"/>
    <property type="match status" value="1"/>
</dbReference>
<organism evidence="2 3">
    <name type="scientific">Alligator mississippiensis</name>
    <name type="common">American alligator</name>
    <dbReference type="NCBI Taxonomy" id="8496"/>
    <lineage>
        <taxon>Eukaryota</taxon>
        <taxon>Metazoa</taxon>
        <taxon>Chordata</taxon>
        <taxon>Craniata</taxon>
        <taxon>Vertebrata</taxon>
        <taxon>Euteleostomi</taxon>
        <taxon>Archelosauria</taxon>
        <taxon>Archosauria</taxon>
        <taxon>Crocodylia</taxon>
        <taxon>Alligatoridae</taxon>
        <taxon>Alligatorinae</taxon>
        <taxon>Alligator</taxon>
    </lineage>
</organism>
<proteinExistence type="predicted"/>
<dbReference type="Proteomes" id="UP000050525">
    <property type="component" value="Unassembled WGS sequence"/>
</dbReference>
<dbReference type="InterPro" id="IPR039150">
    <property type="entry name" value="TEFM"/>
</dbReference>